<evidence type="ECO:0000256" key="3">
    <source>
        <dbReference type="ARBA" id="ARBA00022630"/>
    </source>
</evidence>
<proteinExistence type="inferred from homology"/>
<sequence>MLLKFQSIATACLWLGGAVGFLPEVSALDQEHVRQVAIIGAGAAGSSAAYHLQKYAEEHGVAVNITVFEKTNHVGGRTLTINPFGNSSLRVELGASIFIKKNHIMYDAMQEFGLEPRDPDVGSDPELGIWDGESFVFQVNENHSFWWNAYKVVMKYGFFAPRRTQKLMETTINKFLQLYETPFFPFRSLTQRAYELGLVEITGVTGEQLLKKNSVGDLYAHDIVQASTRVNYASNLARIHGLDTMVSMAPEGAMAVHGGNWQIFSNMVKRSNAYLALNTSVVSIKLAPEQTSGLPRYIIGTESSGEEVENPVVFDSVVLANPFQFSKISAADGVIQNPIDEIPYVQLHVTIFASPFRYSPAFFGLTDAKDVPGTILTTLGKDDEPTSGVNGAGKAGFFSISTLRKVINPETEKEEYLYKIFSPEKVTPEFLSRLFGVEVPDFFTAQNKGDNTVVDPISWYYPAVFYSYPQALPRVTFQDPIIGPGLYYTSGMESFISTMETNALMGKNVARLIVDDALGVSSGYSTEDGDGYGVGMDRAQKVVCDRGRGHGGQMEVPKTKPTEPPVTADL</sequence>
<dbReference type="GO" id="GO:0001735">
    <property type="term" value="F:prenylcysteine oxidase activity"/>
    <property type="evidence" value="ECO:0007669"/>
    <property type="project" value="InterPro"/>
</dbReference>
<dbReference type="PANTHER" id="PTHR15944">
    <property type="entry name" value="FARNESYLCYSTEINE LYASE"/>
    <property type="match status" value="1"/>
</dbReference>
<dbReference type="SUPFAM" id="SSF51905">
    <property type="entry name" value="FAD/NAD(P)-binding domain"/>
    <property type="match status" value="1"/>
</dbReference>
<keyword evidence="7" id="KW-0325">Glycoprotein</keyword>
<dbReference type="InterPro" id="IPR010795">
    <property type="entry name" value="Prenylcys_lyase"/>
</dbReference>
<feature type="chain" id="PRO_5041261617" evidence="9">
    <location>
        <begin position="28"/>
        <end position="570"/>
    </location>
</feature>
<dbReference type="Gene3D" id="3.50.50.60">
    <property type="entry name" value="FAD/NAD(P)-binding domain"/>
    <property type="match status" value="1"/>
</dbReference>
<keyword evidence="3" id="KW-0285">Flavoprotein</keyword>
<keyword evidence="4 9" id="KW-0732">Signal</keyword>
<evidence type="ECO:0000256" key="5">
    <source>
        <dbReference type="ARBA" id="ARBA00022827"/>
    </source>
</evidence>
<dbReference type="Pfam" id="PF13450">
    <property type="entry name" value="NAD_binding_8"/>
    <property type="match status" value="1"/>
</dbReference>
<evidence type="ECO:0000256" key="4">
    <source>
        <dbReference type="ARBA" id="ARBA00022729"/>
    </source>
</evidence>
<dbReference type="PIRSF" id="PIRSF036292">
    <property type="entry name" value="Prenylcysteine_oxidase"/>
    <property type="match status" value="1"/>
</dbReference>
<evidence type="ECO:0000256" key="9">
    <source>
        <dbReference type="SAM" id="SignalP"/>
    </source>
</evidence>
<keyword evidence="6" id="KW-0560">Oxidoreductase</keyword>
<evidence type="ECO:0000256" key="1">
    <source>
        <dbReference type="ARBA" id="ARBA00001974"/>
    </source>
</evidence>
<gene>
    <name evidence="11" type="ORF">B0T16DRAFT_410309</name>
</gene>
<feature type="region of interest" description="Disordered" evidence="8">
    <location>
        <begin position="546"/>
        <end position="570"/>
    </location>
</feature>
<dbReference type="InterPro" id="IPR036188">
    <property type="entry name" value="FAD/NAD-bd_sf"/>
</dbReference>
<evidence type="ECO:0000256" key="7">
    <source>
        <dbReference type="ARBA" id="ARBA00023180"/>
    </source>
</evidence>
<keyword evidence="5" id="KW-0274">FAD</keyword>
<dbReference type="InterPro" id="IPR017046">
    <property type="entry name" value="Prenylcysteine_Oxase1"/>
</dbReference>
<dbReference type="GO" id="GO:0016829">
    <property type="term" value="F:lyase activity"/>
    <property type="evidence" value="ECO:0007669"/>
    <property type="project" value="UniProtKB-KW"/>
</dbReference>
<dbReference type="AlphaFoldDB" id="A0AA40CUB4"/>
<accession>A0AA40CUB4</accession>
<evidence type="ECO:0000259" key="10">
    <source>
        <dbReference type="Pfam" id="PF07156"/>
    </source>
</evidence>
<comment type="cofactor">
    <cofactor evidence="1">
        <name>FAD</name>
        <dbReference type="ChEBI" id="CHEBI:57692"/>
    </cofactor>
</comment>
<dbReference type="GO" id="GO:0030327">
    <property type="term" value="P:prenylated protein catabolic process"/>
    <property type="evidence" value="ECO:0007669"/>
    <property type="project" value="TreeGrafter"/>
</dbReference>
<comment type="similarity">
    <text evidence="2">Belongs to the prenylcysteine oxidase family.</text>
</comment>
<evidence type="ECO:0000313" key="11">
    <source>
        <dbReference type="EMBL" id="KAK0649553.1"/>
    </source>
</evidence>
<dbReference type="Proteomes" id="UP001174936">
    <property type="component" value="Unassembled WGS sequence"/>
</dbReference>
<dbReference type="GO" id="GO:0030328">
    <property type="term" value="P:prenylcysteine catabolic process"/>
    <property type="evidence" value="ECO:0007669"/>
    <property type="project" value="InterPro"/>
</dbReference>
<dbReference type="Pfam" id="PF07156">
    <property type="entry name" value="Prenylcys_lyase"/>
    <property type="match status" value="1"/>
</dbReference>
<keyword evidence="11" id="KW-0456">Lyase</keyword>
<reference evidence="11" key="1">
    <citation type="submission" date="2023-06" db="EMBL/GenBank/DDBJ databases">
        <title>Genome-scale phylogeny and comparative genomics of the fungal order Sordariales.</title>
        <authorList>
            <consortium name="Lawrence Berkeley National Laboratory"/>
            <person name="Hensen N."/>
            <person name="Bonometti L."/>
            <person name="Westerberg I."/>
            <person name="Brannstrom I.O."/>
            <person name="Guillou S."/>
            <person name="Cros-Aarteil S."/>
            <person name="Calhoun S."/>
            <person name="Haridas S."/>
            <person name="Kuo A."/>
            <person name="Mondo S."/>
            <person name="Pangilinan J."/>
            <person name="Riley R."/>
            <person name="Labutti K."/>
            <person name="Andreopoulos B."/>
            <person name="Lipzen A."/>
            <person name="Chen C."/>
            <person name="Yanf M."/>
            <person name="Daum C."/>
            <person name="Ng V."/>
            <person name="Clum A."/>
            <person name="Steindorff A."/>
            <person name="Ohm R."/>
            <person name="Martin F."/>
            <person name="Silar P."/>
            <person name="Natvig D."/>
            <person name="Lalanne C."/>
            <person name="Gautier V."/>
            <person name="Ament-Velasquez S.L."/>
            <person name="Kruys A."/>
            <person name="Hutchinson M.I."/>
            <person name="Powell A.J."/>
            <person name="Barry K."/>
            <person name="Miller A.N."/>
            <person name="Grigoriev I.V."/>
            <person name="Debuchy R."/>
            <person name="Gladieux P."/>
            <person name="Thoren M.H."/>
            <person name="Johannesson H."/>
        </authorList>
    </citation>
    <scope>NUCLEOTIDE SEQUENCE</scope>
    <source>
        <strain evidence="11">SMH2532-1</strain>
    </source>
</reference>
<evidence type="ECO:0000256" key="6">
    <source>
        <dbReference type="ARBA" id="ARBA00023002"/>
    </source>
</evidence>
<protein>
    <submittedName>
        <fullName evidence="11">Prenylcysteine lyase-domain-containing protein</fullName>
    </submittedName>
</protein>
<evidence type="ECO:0000313" key="12">
    <source>
        <dbReference type="Proteomes" id="UP001174936"/>
    </source>
</evidence>
<name>A0AA40CUB4_9PEZI</name>
<keyword evidence="12" id="KW-1185">Reference proteome</keyword>
<dbReference type="PANTHER" id="PTHR15944:SF0">
    <property type="entry name" value="PRENYLCYSTEINE LYASE DOMAIN-CONTAINING PROTEIN"/>
    <property type="match status" value="1"/>
</dbReference>
<feature type="domain" description="Prenylcysteine lyase" evidence="10">
    <location>
        <begin position="140"/>
        <end position="516"/>
    </location>
</feature>
<organism evidence="11 12">
    <name type="scientific">Cercophora newfieldiana</name>
    <dbReference type="NCBI Taxonomy" id="92897"/>
    <lineage>
        <taxon>Eukaryota</taxon>
        <taxon>Fungi</taxon>
        <taxon>Dikarya</taxon>
        <taxon>Ascomycota</taxon>
        <taxon>Pezizomycotina</taxon>
        <taxon>Sordariomycetes</taxon>
        <taxon>Sordariomycetidae</taxon>
        <taxon>Sordariales</taxon>
        <taxon>Lasiosphaeriaceae</taxon>
        <taxon>Cercophora</taxon>
    </lineage>
</organism>
<dbReference type="EMBL" id="JAULSV010000003">
    <property type="protein sequence ID" value="KAK0649553.1"/>
    <property type="molecule type" value="Genomic_DNA"/>
</dbReference>
<comment type="caution">
    <text evidence="11">The sequence shown here is derived from an EMBL/GenBank/DDBJ whole genome shotgun (WGS) entry which is preliminary data.</text>
</comment>
<evidence type="ECO:0000256" key="2">
    <source>
        <dbReference type="ARBA" id="ARBA00009967"/>
    </source>
</evidence>
<evidence type="ECO:0000256" key="8">
    <source>
        <dbReference type="SAM" id="MobiDB-lite"/>
    </source>
</evidence>
<feature type="signal peptide" evidence="9">
    <location>
        <begin position="1"/>
        <end position="27"/>
    </location>
</feature>